<dbReference type="EMBL" id="RZYA01000038">
    <property type="protein sequence ID" value="RVU14809.1"/>
    <property type="molecule type" value="Genomic_DNA"/>
</dbReference>
<reference evidence="2 3" key="1">
    <citation type="submission" date="2019-01" db="EMBL/GenBank/DDBJ databases">
        <title>Genome sequences of Streptomyces and Rhizobium isolates collected from root and soil.</title>
        <authorList>
            <person name="Chhettri S."/>
            <person name="Sevigny J.L."/>
            <person name="Sen A."/>
            <person name="Ennis N."/>
            <person name="Tisa L."/>
        </authorList>
    </citation>
    <scope>NUCLEOTIDE SEQUENCE [LARGE SCALE GENOMIC DNA]</scope>
    <source>
        <strain evidence="2 3">San01</strain>
    </source>
</reference>
<dbReference type="Proteomes" id="UP000283128">
    <property type="component" value="Unassembled WGS sequence"/>
</dbReference>
<evidence type="ECO:0000313" key="2">
    <source>
        <dbReference type="EMBL" id="RVU14809.1"/>
    </source>
</evidence>
<comment type="caution">
    <text evidence="2">The sequence shown here is derived from an EMBL/GenBank/DDBJ whole genome shotgun (WGS) entry which is preliminary data.</text>
</comment>
<name>A0A437NXQ7_9ACTN</name>
<gene>
    <name evidence="2" type="ORF">EOT10_40165</name>
</gene>
<accession>A0A437NXQ7</accession>
<dbReference type="RefSeq" id="WP_127833314.1">
    <property type="nucleotide sequence ID" value="NZ_RZYA01000038.1"/>
</dbReference>
<feature type="transmembrane region" description="Helical" evidence="1">
    <location>
        <begin position="7"/>
        <end position="30"/>
    </location>
</feature>
<organism evidence="2 3">
    <name type="scientific">Streptomyces antnestii</name>
    <dbReference type="NCBI Taxonomy" id="2494256"/>
    <lineage>
        <taxon>Bacteria</taxon>
        <taxon>Bacillati</taxon>
        <taxon>Actinomycetota</taxon>
        <taxon>Actinomycetes</taxon>
        <taxon>Kitasatosporales</taxon>
        <taxon>Streptomycetaceae</taxon>
        <taxon>Streptomyces</taxon>
    </lineage>
</organism>
<sequence>MPPKAKIIIAIMGIAALVAVLDTAALAMAVVTGTSAWIAVVGTVTAAGISAATVLGVAWIGHHR</sequence>
<keyword evidence="1" id="KW-0472">Membrane</keyword>
<keyword evidence="3" id="KW-1185">Reference proteome</keyword>
<protein>
    <submittedName>
        <fullName evidence="2">Uncharacterized protein</fullName>
    </submittedName>
</protein>
<feature type="transmembrane region" description="Helical" evidence="1">
    <location>
        <begin position="36"/>
        <end position="60"/>
    </location>
</feature>
<evidence type="ECO:0000313" key="3">
    <source>
        <dbReference type="Proteomes" id="UP000283128"/>
    </source>
</evidence>
<dbReference type="AlphaFoldDB" id="A0A437NXQ7"/>
<keyword evidence="1" id="KW-1133">Transmembrane helix</keyword>
<proteinExistence type="predicted"/>
<keyword evidence="1" id="KW-0812">Transmembrane</keyword>
<evidence type="ECO:0000256" key="1">
    <source>
        <dbReference type="SAM" id="Phobius"/>
    </source>
</evidence>